<name>A0ABS2Q714_9BACL</name>
<reference evidence="1 2" key="1">
    <citation type="submission" date="2021-01" db="EMBL/GenBank/DDBJ databases">
        <title>Genomic Encyclopedia of Type Strains, Phase IV (KMG-IV): sequencing the most valuable type-strain genomes for metagenomic binning, comparative biology and taxonomic classification.</title>
        <authorList>
            <person name="Goeker M."/>
        </authorList>
    </citation>
    <scope>NUCLEOTIDE SEQUENCE [LARGE SCALE GENOMIC DNA]</scope>
    <source>
        <strain evidence="1 2">DSM 100968</strain>
    </source>
</reference>
<dbReference type="EMBL" id="JAFBEV010000005">
    <property type="protein sequence ID" value="MBM7657371.1"/>
    <property type="molecule type" value="Genomic_DNA"/>
</dbReference>
<organism evidence="1 2">
    <name type="scientific">Sporolactobacillus spathodeae</name>
    <dbReference type="NCBI Taxonomy" id="1465502"/>
    <lineage>
        <taxon>Bacteria</taxon>
        <taxon>Bacillati</taxon>
        <taxon>Bacillota</taxon>
        <taxon>Bacilli</taxon>
        <taxon>Bacillales</taxon>
        <taxon>Sporolactobacillaceae</taxon>
        <taxon>Sporolactobacillus</taxon>
    </lineage>
</organism>
<dbReference type="InterPro" id="IPR023214">
    <property type="entry name" value="HAD_sf"/>
</dbReference>
<accession>A0ABS2Q714</accession>
<dbReference type="PANTHER" id="PTHR19288:SF25">
    <property type="entry name" value="PHOSPHATIDYLGLYCEROPHOSPHATASE GEP4, MITOCHONDRIAL"/>
    <property type="match status" value="1"/>
</dbReference>
<dbReference type="NCBIfam" id="TIGR01668">
    <property type="entry name" value="YqeG_hyp_ppase"/>
    <property type="match status" value="1"/>
</dbReference>
<dbReference type="InterPro" id="IPR006549">
    <property type="entry name" value="HAD-SF_hydro_IIIA"/>
</dbReference>
<dbReference type="NCBIfam" id="TIGR01662">
    <property type="entry name" value="HAD-SF-IIIA"/>
    <property type="match status" value="1"/>
</dbReference>
<dbReference type="SUPFAM" id="SSF56784">
    <property type="entry name" value="HAD-like"/>
    <property type="match status" value="1"/>
</dbReference>
<protein>
    <submittedName>
        <fullName evidence="1">HAD superfamily phosphatase (TIGR01668 family)</fullName>
    </submittedName>
</protein>
<dbReference type="Gene3D" id="3.40.50.1000">
    <property type="entry name" value="HAD superfamily/HAD-like"/>
    <property type="match status" value="1"/>
</dbReference>
<sequence length="172" mass="19792">MFKKFLPEEHVNSILEIQPELLKEKGIRGLITDLDNTLVAWNEPSITPELEKWFASLKQAGISTMILTNNSEKRVRIFAGNSQIPYVFRAKKPLTLGFKRAMRRMNLQPDELVVVGDQIMTDIWGANRIGAHSILVVPVAANDGWGTKINRLIERFILMQLRRRGLLKWEDR</sequence>
<dbReference type="InterPro" id="IPR010021">
    <property type="entry name" value="PGPP1/Gep4"/>
</dbReference>
<evidence type="ECO:0000313" key="2">
    <source>
        <dbReference type="Proteomes" id="UP000823201"/>
    </source>
</evidence>
<evidence type="ECO:0000313" key="1">
    <source>
        <dbReference type="EMBL" id="MBM7657371.1"/>
    </source>
</evidence>
<dbReference type="InterPro" id="IPR036412">
    <property type="entry name" value="HAD-like_sf"/>
</dbReference>
<dbReference type="Pfam" id="PF00702">
    <property type="entry name" value="Hydrolase"/>
    <property type="match status" value="1"/>
</dbReference>
<dbReference type="RefSeq" id="WP_239529567.1">
    <property type="nucleotide sequence ID" value="NZ_CBCRXA010000004.1"/>
</dbReference>
<gene>
    <name evidence="1" type="ORF">JOC27_000814</name>
</gene>
<comment type="caution">
    <text evidence="1">The sequence shown here is derived from an EMBL/GenBank/DDBJ whole genome shotgun (WGS) entry which is preliminary data.</text>
</comment>
<keyword evidence="2" id="KW-1185">Reference proteome</keyword>
<dbReference type="Proteomes" id="UP000823201">
    <property type="component" value="Unassembled WGS sequence"/>
</dbReference>
<dbReference type="CDD" id="cd16416">
    <property type="entry name" value="HAD_BsYqeG-like"/>
    <property type="match status" value="1"/>
</dbReference>
<dbReference type="PANTHER" id="PTHR19288">
    <property type="entry name" value="4-NITROPHENYLPHOSPHATASE-RELATED"/>
    <property type="match status" value="1"/>
</dbReference>
<proteinExistence type="predicted"/>